<evidence type="ECO:0000313" key="2">
    <source>
        <dbReference type="Proteomes" id="UP000269396"/>
    </source>
</evidence>
<name>A0A183NH78_9TREM</name>
<dbReference type="STRING" id="31246.A0A183NH78"/>
<protein>
    <submittedName>
        <fullName evidence="1">Uncharacterized protein</fullName>
    </submittedName>
</protein>
<sequence>MDKPYDETVDVPDSEDIATPRLQQSLAENFDRFRGSF</sequence>
<proteinExistence type="predicted"/>
<gene>
    <name evidence="1" type="ORF">SMTD_LOCUS1464</name>
</gene>
<organism evidence="1 2">
    <name type="scientific">Schistosoma mattheei</name>
    <dbReference type="NCBI Taxonomy" id="31246"/>
    <lineage>
        <taxon>Eukaryota</taxon>
        <taxon>Metazoa</taxon>
        <taxon>Spiralia</taxon>
        <taxon>Lophotrochozoa</taxon>
        <taxon>Platyhelminthes</taxon>
        <taxon>Trematoda</taxon>
        <taxon>Digenea</taxon>
        <taxon>Strigeidida</taxon>
        <taxon>Schistosomatoidea</taxon>
        <taxon>Schistosomatidae</taxon>
        <taxon>Schistosoma</taxon>
    </lineage>
</organism>
<reference evidence="1 2" key="1">
    <citation type="submission" date="2018-11" db="EMBL/GenBank/DDBJ databases">
        <authorList>
            <consortium name="Pathogen Informatics"/>
        </authorList>
    </citation>
    <scope>NUCLEOTIDE SEQUENCE [LARGE SCALE GENOMIC DNA]</scope>
    <source>
        <strain>Denwood</strain>
        <strain evidence="2">Zambia</strain>
    </source>
</reference>
<dbReference type="AlphaFoldDB" id="A0A183NH78"/>
<evidence type="ECO:0000313" key="1">
    <source>
        <dbReference type="EMBL" id="VDO78379.1"/>
    </source>
</evidence>
<dbReference type="Proteomes" id="UP000269396">
    <property type="component" value="Unassembled WGS sequence"/>
</dbReference>
<keyword evidence="2" id="KW-1185">Reference proteome</keyword>
<dbReference type="EMBL" id="UZAL01001638">
    <property type="protein sequence ID" value="VDO78379.1"/>
    <property type="molecule type" value="Genomic_DNA"/>
</dbReference>
<accession>A0A183NH78</accession>